<dbReference type="EMBL" id="JACEIK010000450">
    <property type="protein sequence ID" value="MCD7457290.1"/>
    <property type="molecule type" value="Genomic_DNA"/>
</dbReference>
<protein>
    <submittedName>
        <fullName evidence="8">Steroid 5-alpha-reductase det2</fullName>
    </submittedName>
</protein>
<evidence type="ECO:0000256" key="1">
    <source>
        <dbReference type="ARBA" id="ARBA00004141"/>
    </source>
</evidence>
<comment type="subcellular location">
    <subcellularLocation>
        <location evidence="1">Membrane</location>
        <topology evidence="1">Multi-pass membrane protein</topology>
    </subcellularLocation>
</comment>
<keyword evidence="9" id="KW-1185">Reference proteome</keyword>
<keyword evidence="3 6" id="KW-0812">Transmembrane</keyword>
<proteinExistence type="inferred from homology"/>
<dbReference type="PROSITE" id="PS50244">
    <property type="entry name" value="S5A_REDUCTASE"/>
    <property type="match status" value="1"/>
</dbReference>
<organism evidence="8 9">
    <name type="scientific">Datura stramonium</name>
    <name type="common">Jimsonweed</name>
    <name type="synonym">Common thornapple</name>
    <dbReference type="NCBI Taxonomy" id="4076"/>
    <lineage>
        <taxon>Eukaryota</taxon>
        <taxon>Viridiplantae</taxon>
        <taxon>Streptophyta</taxon>
        <taxon>Embryophyta</taxon>
        <taxon>Tracheophyta</taxon>
        <taxon>Spermatophyta</taxon>
        <taxon>Magnoliopsida</taxon>
        <taxon>eudicotyledons</taxon>
        <taxon>Gunneridae</taxon>
        <taxon>Pentapetalae</taxon>
        <taxon>asterids</taxon>
        <taxon>lamiids</taxon>
        <taxon>Solanales</taxon>
        <taxon>Solanaceae</taxon>
        <taxon>Solanoideae</taxon>
        <taxon>Datureae</taxon>
        <taxon>Datura</taxon>
    </lineage>
</organism>
<feature type="domain" description="3-oxo-5-alpha-steroid 4-dehydrogenase C-terminal" evidence="7">
    <location>
        <begin position="1"/>
        <end position="83"/>
    </location>
</feature>
<keyword evidence="5 6" id="KW-0472">Membrane</keyword>
<evidence type="ECO:0000256" key="2">
    <source>
        <dbReference type="ARBA" id="ARBA00007742"/>
    </source>
</evidence>
<evidence type="ECO:0000256" key="4">
    <source>
        <dbReference type="ARBA" id="ARBA00022989"/>
    </source>
</evidence>
<accession>A0ABS8SER4</accession>
<evidence type="ECO:0000256" key="3">
    <source>
        <dbReference type="ARBA" id="ARBA00022692"/>
    </source>
</evidence>
<gene>
    <name evidence="8" type="primary">DET2_1</name>
    <name evidence="8" type="ORF">HAX54_034789</name>
</gene>
<keyword evidence="4 6" id="KW-1133">Transmembrane helix</keyword>
<evidence type="ECO:0000313" key="8">
    <source>
        <dbReference type="EMBL" id="MCD7457290.1"/>
    </source>
</evidence>
<name>A0ABS8SER4_DATST</name>
<reference evidence="8 9" key="1">
    <citation type="journal article" date="2021" name="BMC Genomics">
        <title>Datura genome reveals duplications of psychoactive alkaloid biosynthetic genes and high mutation rate following tissue culture.</title>
        <authorList>
            <person name="Rajewski A."/>
            <person name="Carter-House D."/>
            <person name="Stajich J."/>
            <person name="Litt A."/>
        </authorList>
    </citation>
    <scope>NUCLEOTIDE SEQUENCE [LARGE SCALE GENOMIC DNA]</scope>
    <source>
        <strain evidence="8">AR-01</strain>
    </source>
</reference>
<evidence type="ECO:0000256" key="6">
    <source>
        <dbReference type="SAM" id="Phobius"/>
    </source>
</evidence>
<dbReference type="PANTHER" id="PTHR10556:SF53">
    <property type="entry name" value="STEROID 5-ALPHA-REDUCTASE DET2"/>
    <property type="match status" value="1"/>
</dbReference>
<evidence type="ECO:0000313" key="9">
    <source>
        <dbReference type="Proteomes" id="UP000823775"/>
    </source>
</evidence>
<sequence>MVVNVWADGVLLGLKSQGGGYKIPRGGDFEYVSCPNYLEQLGWALMTLSWPGWRAELVPRPVSNHKWYVKKFGKDNPKNRKVVFFIFALEFLYLVMIMQRN</sequence>
<dbReference type="InterPro" id="IPR001104">
    <property type="entry name" value="3-oxo-5_a-steroid_4-DH_C"/>
</dbReference>
<feature type="transmembrane region" description="Helical" evidence="6">
    <location>
        <begin position="82"/>
        <end position="99"/>
    </location>
</feature>
<evidence type="ECO:0000256" key="5">
    <source>
        <dbReference type="ARBA" id="ARBA00023136"/>
    </source>
</evidence>
<evidence type="ECO:0000259" key="7">
    <source>
        <dbReference type="Pfam" id="PF02544"/>
    </source>
</evidence>
<dbReference type="InterPro" id="IPR039357">
    <property type="entry name" value="SRD5A/TECR"/>
</dbReference>
<comment type="caution">
    <text evidence="8">The sequence shown here is derived from an EMBL/GenBank/DDBJ whole genome shotgun (WGS) entry which is preliminary data.</text>
</comment>
<dbReference type="PANTHER" id="PTHR10556">
    <property type="entry name" value="3-OXO-5-ALPHA-STEROID 4-DEHYDROGENASE"/>
    <property type="match status" value="1"/>
</dbReference>
<comment type="similarity">
    <text evidence="2">Belongs to the steroid 5-alpha reductase family.</text>
</comment>
<dbReference type="Pfam" id="PF02544">
    <property type="entry name" value="Steroid_dh"/>
    <property type="match status" value="1"/>
</dbReference>
<dbReference type="Proteomes" id="UP000823775">
    <property type="component" value="Unassembled WGS sequence"/>
</dbReference>